<feature type="compositionally biased region" description="Polar residues" evidence="3">
    <location>
        <begin position="184"/>
        <end position="194"/>
    </location>
</feature>
<dbReference type="PANTHER" id="PTHR31301:SF87">
    <property type="entry name" value="LOB DOMAIN-CONTAINING PROTEIN 15"/>
    <property type="match status" value="1"/>
</dbReference>
<protein>
    <recommendedName>
        <fullName evidence="4">LOB domain-containing protein</fullName>
    </recommendedName>
</protein>
<dbReference type="PANTHER" id="PTHR31301">
    <property type="entry name" value="LOB DOMAIN-CONTAINING PROTEIN 4-RELATED"/>
    <property type="match status" value="1"/>
</dbReference>
<dbReference type="Proteomes" id="UP001345219">
    <property type="component" value="Chromosome 6"/>
</dbReference>
<evidence type="ECO:0000256" key="3">
    <source>
        <dbReference type="SAM" id="MobiDB-lite"/>
    </source>
</evidence>
<dbReference type="Pfam" id="PF03195">
    <property type="entry name" value="LOB"/>
    <property type="match status" value="1"/>
</dbReference>
<dbReference type="EMBL" id="JAXIOK010000013">
    <property type="protein sequence ID" value="KAK4756705.1"/>
    <property type="molecule type" value="Genomic_DNA"/>
</dbReference>
<evidence type="ECO:0000259" key="4">
    <source>
        <dbReference type="PROSITE" id="PS50891"/>
    </source>
</evidence>
<keyword evidence="2" id="KW-0175">Coiled coil</keyword>
<organism evidence="5 6">
    <name type="scientific">Trapa incisa</name>
    <dbReference type="NCBI Taxonomy" id="236973"/>
    <lineage>
        <taxon>Eukaryota</taxon>
        <taxon>Viridiplantae</taxon>
        <taxon>Streptophyta</taxon>
        <taxon>Embryophyta</taxon>
        <taxon>Tracheophyta</taxon>
        <taxon>Spermatophyta</taxon>
        <taxon>Magnoliopsida</taxon>
        <taxon>eudicotyledons</taxon>
        <taxon>Gunneridae</taxon>
        <taxon>Pentapetalae</taxon>
        <taxon>rosids</taxon>
        <taxon>malvids</taxon>
        <taxon>Myrtales</taxon>
        <taxon>Lythraceae</taxon>
        <taxon>Trapa</taxon>
    </lineage>
</organism>
<evidence type="ECO:0000256" key="2">
    <source>
        <dbReference type="SAM" id="Coils"/>
    </source>
</evidence>
<gene>
    <name evidence="5" type="ORF">SAY87_006832</name>
</gene>
<comment type="similarity">
    <text evidence="1">Belongs to the LOB domain-containing protein family.</text>
</comment>
<reference evidence="5 6" key="1">
    <citation type="journal article" date="2023" name="Hortic Res">
        <title>Pangenome of water caltrop reveals structural variations and asymmetric subgenome divergence after allopolyploidization.</title>
        <authorList>
            <person name="Zhang X."/>
            <person name="Chen Y."/>
            <person name="Wang L."/>
            <person name="Yuan Y."/>
            <person name="Fang M."/>
            <person name="Shi L."/>
            <person name="Lu R."/>
            <person name="Comes H.P."/>
            <person name="Ma Y."/>
            <person name="Chen Y."/>
            <person name="Huang G."/>
            <person name="Zhou Y."/>
            <person name="Zheng Z."/>
            <person name="Qiu Y."/>
        </authorList>
    </citation>
    <scope>NUCLEOTIDE SEQUENCE [LARGE SCALE GENOMIC DNA]</scope>
    <source>
        <tissue evidence="5">Roots</tissue>
    </source>
</reference>
<feature type="region of interest" description="Disordered" evidence="3">
    <location>
        <begin position="1"/>
        <end position="25"/>
    </location>
</feature>
<sequence length="208" mass="22574">MSRGLGTVPAAGHQEEQDLEAPGKTNTATPCAACRLLRRRCAQDCPFSPYFAPTDPLKFACVHKVFGASNVAKMLMEVPENQRADTATSLVYEAAVRLNNPVYGCVGAISILEKQLQSLEAELNATRAEVLRYKFKEAKTLAHPTFQDCNMPASRPISMAASSSAQPTYQSQLPPLPPAYSPPSHFQQASTRSGQYNTTCRGNIGYFG</sequence>
<evidence type="ECO:0000313" key="6">
    <source>
        <dbReference type="Proteomes" id="UP001345219"/>
    </source>
</evidence>
<dbReference type="AlphaFoldDB" id="A0AAN7JXJ3"/>
<dbReference type="InterPro" id="IPR004883">
    <property type="entry name" value="LOB"/>
</dbReference>
<evidence type="ECO:0000256" key="1">
    <source>
        <dbReference type="ARBA" id="ARBA00005474"/>
    </source>
</evidence>
<keyword evidence="6" id="KW-1185">Reference proteome</keyword>
<evidence type="ECO:0000313" key="5">
    <source>
        <dbReference type="EMBL" id="KAK4756705.1"/>
    </source>
</evidence>
<feature type="region of interest" description="Disordered" evidence="3">
    <location>
        <begin position="160"/>
        <end position="194"/>
    </location>
</feature>
<dbReference type="PROSITE" id="PS50891">
    <property type="entry name" value="LOB"/>
    <property type="match status" value="1"/>
</dbReference>
<accession>A0AAN7JXJ3</accession>
<name>A0AAN7JXJ3_9MYRT</name>
<feature type="coiled-coil region" evidence="2">
    <location>
        <begin position="109"/>
        <end position="136"/>
    </location>
</feature>
<feature type="domain" description="LOB" evidence="4">
    <location>
        <begin position="29"/>
        <end position="130"/>
    </location>
</feature>
<comment type="caution">
    <text evidence="5">The sequence shown here is derived from an EMBL/GenBank/DDBJ whole genome shotgun (WGS) entry which is preliminary data.</text>
</comment>
<proteinExistence type="inferred from homology"/>